<dbReference type="Proteomes" id="UP000289340">
    <property type="component" value="Chromosome 14"/>
</dbReference>
<dbReference type="AlphaFoldDB" id="A0A445H3N3"/>
<dbReference type="Gramene" id="XM_028345219.1">
    <property type="protein sequence ID" value="XP_028201020.1"/>
    <property type="gene ID" value="LOC114385199"/>
</dbReference>
<evidence type="ECO:0008006" key="4">
    <source>
        <dbReference type="Google" id="ProtNLM"/>
    </source>
</evidence>
<keyword evidence="3" id="KW-1185">Reference proteome</keyword>
<evidence type="ECO:0000313" key="3">
    <source>
        <dbReference type="Proteomes" id="UP000289340"/>
    </source>
</evidence>
<evidence type="ECO:0000313" key="2">
    <source>
        <dbReference type="EMBL" id="RZB68205.1"/>
    </source>
</evidence>
<dbReference type="PANTHER" id="PTHR37613">
    <property type="entry name" value="DUF4378 DOMAIN PROTEIN"/>
    <property type="match status" value="1"/>
</dbReference>
<name>A0A445H3N3_GLYSO</name>
<dbReference type="PANTHER" id="PTHR37613:SF5">
    <property type="entry name" value="DUF4378 DOMAIN-CONTAINING PROTEIN"/>
    <property type="match status" value="1"/>
</dbReference>
<accession>A0A445H3N3</accession>
<gene>
    <name evidence="2" type="ORF">D0Y65_038135</name>
</gene>
<proteinExistence type="predicted"/>
<feature type="region of interest" description="Disordered" evidence="1">
    <location>
        <begin position="37"/>
        <end position="57"/>
    </location>
</feature>
<organism evidence="2 3">
    <name type="scientific">Glycine soja</name>
    <name type="common">Wild soybean</name>
    <dbReference type="NCBI Taxonomy" id="3848"/>
    <lineage>
        <taxon>Eukaryota</taxon>
        <taxon>Viridiplantae</taxon>
        <taxon>Streptophyta</taxon>
        <taxon>Embryophyta</taxon>
        <taxon>Tracheophyta</taxon>
        <taxon>Spermatophyta</taxon>
        <taxon>Magnoliopsida</taxon>
        <taxon>eudicotyledons</taxon>
        <taxon>Gunneridae</taxon>
        <taxon>Pentapetalae</taxon>
        <taxon>rosids</taxon>
        <taxon>fabids</taxon>
        <taxon>Fabales</taxon>
        <taxon>Fabaceae</taxon>
        <taxon>Papilionoideae</taxon>
        <taxon>50 kb inversion clade</taxon>
        <taxon>NPAAA clade</taxon>
        <taxon>indigoferoid/millettioid clade</taxon>
        <taxon>Phaseoleae</taxon>
        <taxon>Glycine</taxon>
        <taxon>Glycine subgen. Soja</taxon>
    </lineage>
</organism>
<protein>
    <recommendedName>
        <fullName evidence="4">DUF4378 domain-containing protein</fullName>
    </recommendedName>
</protein>
<comment type="caution">
    <text evidence="2">The sequence shown here is derived from an EMBL/GenBank/DDBJ whole genome shotgun (WGS) entry which is preliminary data.</text>
</comment>
<sequence>MASATPKPQKRLAEFLDEEQEPFLLGVYLSESEYSKGWSLDGDSSNTEKSTKSGLNKRKKGQLPFCQVLKAIYNKLGFHNESKNSLTKFHDQRTKHEEGAPEPSQVNDIVQFSSDRFSTMFNSCQDIDEEVPSILSHKDQHLFYSHTLCNMGPQRRKRRRFIEGGHELLRKIPVRRAPNVSEEVRRMQQRIRSGGVILPKKIREDSLLSAAIWSSLLDQSINKGNCCTRELGVLFPGTSDVSQILKSKRVLHRIKKMLFDCVKDIAITLPTQDDRKKGNRKFMGPLQIGKVLPQRTKKWGQQVGYGENLTYLLTLDYLNSIMEWRRFEPHVKGISVEITDAILDSIHNEIVLEMIGTFTRNR</sequence>
<dbReference type="EMBL" id="QZWG01000014">
    <property type="protein sequence ID" value="RZB68205.1"/>
    <property type="molecule type" value="Genomic_DNA"/>
</dbReference>
<reference evidence="2 3" key="1">
    <citation type="submission" date="2018-09" db="EMBL/GenBank/DDBJ databases">
        <title>A high-quality reference genome of wild soybean provides a powerful tool to mine soybean genomes.</title>
        <authorList>
            <person name="Xie M."/>
            <person name="Chung C.Y.L."/>
            <person name="Li M.-W."/>
            <person name="Wong F.-L."/>
            <person name="Chan T.-F."/>
            <person name="Lam H.-M."/>
        </authorList>
    </citation>
    <scope>NUCLEOTIDE SEQUENCE [LARGE SCALE GENOMIC DNA]</scope>
    <source>
        <strain evidence="3">cv. W05</strain>
        <tissue evidence="2">Hypocotyl of etiolated seedlings</tissue>
    </source>
</reference>
<evidence type="ECO:0000256" key="1">
    <source>
        <dbReference type="SAM" id="MobiDB-lite"/>
    </source>
</evidence>
<feature type="compositionally biased region" description="Polar residues" evidence="1">
    <location>
        <begin position="42"/>
        <end position="54"/>
    </location>
</feature>